<dbReference type="Proteomes" id="UP001329430">
    <property type="component" value="Chromosome 5"/>
</dbReference>
<evidence type="ECO:0000313" key="3">
    <source>
        <dbReference type="EMBL" id="KAK5644203.1"/>
    </source>
</evidence>
<dbReference type="EMBL" id="JAVRBK010000005">
    <property type="protein sequence ID" value="KAK5644203.1"/>
    <property type="molecule type" value="Genomic_DNA"/>
</dbReference>
<accession>A0AAN7VCA5</accession>
<evidence type="ECO:0000256" key="1">
    <source>
        <dbReference type="SAM" id="Coils"/>
    </source>
</evidence>
<feature type="region of interest" description="Disordered" evidence="2">
    <location>
        <begin position="148"/>
        <end position="204"/>
    </location>
</feature>
<feature type="coiled-coil region" evidence="1">
    <location>
        <begin position="25"/>
        <end position="71"/>
    </location>
</feature>
<keyword evidence="4" id="KW-1185">Reference proteome</keyword>
<keyword evidence="1" id="KW-0175">Coiled coil</keyword>
<sequence>MEQTKNATIANHNEIINTKETVDDIRRKEQEIKTTQRKLEKTIEEVKIRSQNKIEERNNRAVEMLEEFKEMFLHKFWGKMEQSKIRRLLVNGKYKGYENSREIYATKIISQVRQLFPPMDEKGSNIYYMGQHFEDDVNRRIDNWDQRNYNNGWKRHDNQGPNNYDKGRRDQNDQNYRNEEYQKYDDRQNKVRNQDYRRNWNDRRNAGEAYKREVTEEKNNREQKEDNTRYARNYNINRGGGGFPTRERGNYANRGRNVRNNAYVHNVNATVKERNEEHNRYSDDEIEVAEKGDYEEKSGSGQDF</sequence>
<feature type="compositionally biased region" description="Basic and acidic residues" evidence="2">
    <location>
        <begin position="272"/>
        <end position="298"/>
    </location>
</feature>
<feature type="region of interest" description="Disordered" evidence="2">
    <location>
        <begin position="272"/>
        <end position="304"/>
    </location>
</feature>
<gene>
    <name evidence="3" type="ORF">RI129_008048</name>
</gene>
<proteinExistence type="predicted"/>
<evidence type="ECO:0000313" key="4">
    <source>
        <dbReference type="Proteomes" id="UP001329430"/>
    </source>
</evidence>
<dbReference type="AlphaFoldDB" id="A0AAN7VCA5"/>
<feature type="compositionally biased region" description="Basic and acidic residues" evidence="2">
    <location>
        <begin position="165"/>
        <end position="204"/>
    </location>
</feature>
<evidence type="ECO:0000256" key="2">
    <source>
        <dbReference type="SAM" id="MobiDB-lite"/>
    </source>
</evidence>
<comment type="caution">
    <text evidence="3">The sequence shown here is derived from an EMBL/GenBank/DDBJ whole genome shotgun (WGS) entry which is preliminary data.</text>
</comment>
<organism evidence="3 4">
    <name type="scientific">Pyrocoelia pectoralis</name>
    <dbReference type="NCBI Taxonomy" id="417401"/>
    <lineage>
        <taxon>Eukaryota</taxon>
        <taxon>Metazoa</taxon>
        <taxon>Ecdysozoa</taxon>
        <taxon>Arthropoda</taxon>
        <taxon>Hexapoda</taxon>
        <taxon>Insecta</taxon>
        <taxon>Pterygota</taxon>
        <taxon>Neoptera</taxon>
        <taxon>Endopterygota</taxon>
        <taxon>Coleoptera</taxon>
        <taxon>Polyphaga</taxon>
        <taxon>Elateriformia</taxon>
        <taxon>Elateroidea</taxon>
        <taxon>Lampyridae</taxon>
        <taxon>Lampyrinae</taxon>
        <taxon>Pyrocoelia</taxon>
    </lineage>
</organism>
<name>A0AAN7VCA5_9COLE</name>
<reference evidence="3 4" key="1">
    <citation type="journal article" date="2024" name="Insects">
        <title>An Improved Chromosome-Level Genome Assembly of the Firefly Pyrocoelia pectoralis.</title>
        <authorList>
            <person name="Fu X."/>
            <person name="Meyer-Rochow V.B."/>
            <person name="Ballantyne L."/>
            <person name="Zhu X."/>
        </authorList>
    </citation>
    <scope>NUCLEOTIDE SEQUENCE [LARGE SCALE GENOMIC DNA]</scope>
    <source>
        <strain evidence="3">XCY_ONT2</strain>
    </source>
</reference>
<protein>
    <submittedName>
        <fullName evidence="3">Uncharacterized protein</fullName>
    </submittedName>
</protein>